<dbReference type="Pfam" id="PF14246">
    <property type="entry name" value="TetR_C_7"/>
    <property type="match status" value="1"/>
</dbReference>
<organism evidence="4 5">
    <name type="scientific">Cupriavidus malaysiensis</name>
    <dbReference type="NCBI Taxonomy" id="367825"/>
    <lineage>
        <taxon>Bacteria</taxon>
        <taxon>Pseudomonadati</taxon>
        <taxon>Pseudomonadota</taxon>
        <taxon>Betaproteobacteria</taxon>
        <taxon>Burkholderiales</taxon>
        <taxon>Burkholderiaceae</taxon>
        <taxon>Cupriavidus</taxon>
    </lineage>
</organism>
<dbReference type="Proteomes" id="UP000177515">
    <property type="component" value="Chromosome 2"/>
</dbReference>
<gene>
    <name evidence="4" type="ORF">BKK80_26470</name>
</gene>
<dbReference type="EMBL" id="CP017755">
    <property type="protein sequence ID" value="AOZ09333.1"/>
    <property type="molecule type" value="Genomic_DNA"/>
</dbReference>
<evidence type="ECO:0000313" key="4">
    <source>
        <dbReference type="EMBL" id="AOZ09333.1"/>
    </source>
</evidence>
<dbReference type="Gene3D" id="1.10.357.10">
    <property type="entry name" value="Tetracycline Repressor, domain 2"/>
    <property type="match status" value="1"/>
</dbReference>
<dbReference type="InterPro" id="IPR001647">
    <property type="entry name" value="HTH_TetR"/>
</dbReference>
<dbReference type="PROSITE" id="PS50977">
    <property type="entry name" value="HTH_TETR_2"/>
    <property type="match status" value="1"/>
</dbReference>
<dbReference type="InterPro" id="IPR009057">
    <property type="entry name" value="Homeodomain-like_sf"/>
</dbReference>
<evidence type="ECO:0000313" key="5">
    <source>
        <dbReference type="Proteomes" id="UP000177515"/>
    </source>
</evidence>
<keyword evidence="5" id="KW-1185">Reference proteome</keyword>
<evidence type="ECO:0000259" key="3">
    <source>
        <dbReference type="PROSITE" id="PS50977"/>
    </source>
</evidence>
<dbReference type="InterPro" id="IPR039536">
    <property type="entry name" value="TetR_C_Proteobacteria"/>
</dbReference>
<proteinExistence type="predicted"/>
<dbReference type="InterPro" id="IPR050109">
    <property type="entry name" value="HTH-type_TetR-like_transc_reg"/>
</dbReference>
<reference evidence="4 5" key="1">
    <citation type="submission" date="2016-10" db="EMBL/GenBank/DDBJ databases">
        <title>Complete genome sequences of three Cupriavidus strains isolated from various Malaysian environments.</title>
        <authorList>
            <person name="Abdullah A.A.-A."/>
            <person name="Shafie N.A.H."/>
            <person name="Lau N.S."/>
        </authorList>
    </citation>
    <scope>NUCLEOTIDE SEQUENCE [LARGE SCALE GENOMIC DNA]</scope>
    <source>
        <strain evidence="4 5">USMAA1020</strain>
    </source>
</reference>
<sequence length="229" mass="24488">MLPSAASAANPVTGTGRRRLPPALRVEQILGAALCEFSARGYADTRMEDIARRAGLSKGGLYVHFASKDEVLEALLAGKLTPRPLDREAMLAGVASARELAERLVGHLHTNLADPAMVGTMRLLCAESARVPRLVERWRRAALDGMHAEIAGLLREAVRRGLCREGVALDHPWLLVSPFVHILLTAIVGGAPDEAELAQRRAAHVEMCCALFGGRAAGAALDPHQDMCA</sequence>
<feature type="domain" description="HTH tetR-type" evidence="3">
    <location>
        <begin position="23"/>
        <end position="83"/>
    </location>
</feature>
<protein>
    <recommendedName>
        <fullName evidence="3">HTH tetR-type domain-containing protein</fullName>
    </recommendedName>
</protein>
<evidence type="ECO:0000256" key="1">
    <source>
        <dbReference type="ARBA" id="ARBA00023125"/>
    </source>
</evidence>
<dbReference type="SUPFAM" id="SSF46689">
    <property type="entry name" value="Homeodomain-like"/>
    <property type="match status" value="1"/>
</dbReference>
<feature type="DNA-binding region" description="H-T-H motif" evidence="2">
    <location>
        <begin position="46"/>
        <end position="65"/>
    </location>
</feature>
<accession>A0ABM6FCE5</accession>
<evidence type="ECO:0000256" key="2">
    <source>
        <dbReference type="PROSITE-ProRule" id="PRU00335"/>
    </source>
</evidence>
<dbReference type="Pfam" id="PF00440">
    <property type="entry name" value="TetR_N"/>
    <property type="match status" value="1"/>
</dbReference>
<dbReference type="InterPro" id="IPR036271">
    <property type="entry name" value="Tet_transcr_reg_TetR-rel_C_sf"/>
</dbReference>
<keyword evidence="1 2" id="KW-0238">DNA-binding</keyword>
<dbReference type="SUPFAM" id="SSF48498">
    <property type="entry name" value="Tetracyclin repressor-like, C-terminal domain"/>
    <property type="match status" value="1"/>
</dbReference>
<dbReference type="PANTHER" id="PTHR30055">
    <property type="entry name" value="HTH-TYPE TRANSCRIPTIONAL REGULATOR RUTR"/>
    <property type="match status" value="1"/>
</dbReference>
<dbReference type="PANTHER" id="PTHR30055:SF223">
    <property type="entry name" value="HTH-TYPE TRANSCRIPTIONAL REGULATOR UIDR"/>
    <property type="match status" value="1"/>
</dbReference>
<dbReference type="PRINTS" id="PR00455">
    <property type="entry name" value="HTHTETR"/>
</dbReference>
<name>A0ABM6FCE5_9BURK</name>